<dbReference type="EMBL" id="LFJN01000007">
    <property type="protein sequence ID" value="KPI42543.1"/>
    <property type="molecule type" value="Genomic_DNA"/>
</dbReference>
<evidence type="ECO:0000256" key="7">
    <source>
        <dbReference type="ARBA" id="ARBA00025043"/>
    </source>
</evidence>
<comment type="function">
    <text evidence="7">Component of the EKC/KEOPS complex that is required for the formation of a threonylcarbamoyl group on adenosine at position 37 (t(6)A37) in tRNAs that read codons beginning with adenine. The complex is probably involved in the transfer of the threonylcarbamoyl moiety of threonylcarbamoyl-AMP (TC-AMP) to the N6 group of A37. CGI121 acts as an allosteric effector that regulates the t(6)A activity of the complex. The EKC/KEOPS complex also promotes both telomere uncapping and telomere elongation. The complex is required for efficient recruitment of transcriptional coactivators. CGI121 is not required for tRNA modification.</text>
</comment>
<evidence type="ECO:0000256" key="3">
    <source>
        <dbReference type="ARBA" id="ARBA00015316"/>
    </source>
</evidence>
<dbReference type="Pfam" id="PF08617">
    <property type="entry name" value="CGI-121"/>
    <property type="match status" value="1"/>
</dbReference>
<evidence type="ECO:0000256" key="1">
    <source>
        <dbReference type="ARBA" id="ARBA00004123"/>
    </source>
</evidence>
<comment type="subcellular location">
    <subcellularLocation>
        <location evidence="1">Nucleus</location>
    </subcellularLocation>
</comment>
<evidence type="ECO:0000313" key="10">
    <source>
        <dbReference type="Proteomes" id="UP000038010"/>
    </source>
</evidence>
<evidence type="ECO:0000313" key="9">
    <source>
        <dbReference type="EMBL" id="KPI42543.1"/>
    </source>
</evidence>
<dbReference type="AlphaFoldDB" id="A0A0N1HTS3"/>
<dbReference type="Proteomes" id="UP000038010">
    <property type="component" value="Unassembled WGS sequence"/>
</dbReference>
<evidence type="ECO:0000256" key="8">
    <source>
        <dbReference type="RuleBase" id="RU004398"/>
    </source>
</evidence>
<protein>
    <recommendedName>
        <fullName evidence="4">EKC/KEOPS complex subunit CGI121</fullName>
    </recommendedName>
    <alternativeName>
        <fullName evidence="3">EKC/KEOPS complex subunit cgi121</fullName>
    </alternativeName>
</protein>
<dbReference type="GO" id="GO:0002949">
    <property type="term" value="P:tRNA threonylcarbamoyladenosine modification"/>
    <property type="evidence" value="ECO:0007669"/>
    <property type="project" value="TreeGrafter"/>
</dbReference>
<dbReference type="Gene3D" id="3.30.2380.10">
    <property type="entry name" value="CGI121/TPRKB"/>
    <property type="match status" value="1"/>
</dbReference>
<dbReference type="OrthoDB" id="329139at2759"/>
<comment type="similarity">
    <text evidence="2 8">Belongs to the CGI121/TPRKB family.</text>
</comment>
<sequence length="195" mass="21595">MVERVYLPHVPEELAVYVAYYRNVSNAAFLREQLLAGNHDFEYAFIDASMVISRRQIFAATFRAINDLLHDRLKSRNVHSEIVFCLSSNNNIGEAFRRFGVGDATKNLIVVKVAEAADLTQDQVAEHLSANVKGEEVVFREEALEGISDIARIRKIYKLPAPSASKATNGVHPSASDLEHLEAQILGAMALRGAT</sequence>
<comment type="caution">
    <text evidence="9">The sequence shown here is derived from an EMBL/GenBank/DDBJ whole genome shotgun (WGS) entry which is preliminary data.</text>
</comment>
<keyword evidence="6 8" id="KW-0539">Nucleus</keyword>
<evidence type="ECO:0000256" key="4">
    <source>
        <dbReference type="ARBA" id="ARBA00016009"/>
    </source>
</evidence>
<gene>
    <name evidence="9" type="ORF">AB675_9535</name>
</gene>
<organism evidence="9 10">
    <name type="scientific">Cyphellophora attinorum</name>
    <dbReference type="NCBI Taxonomy" id="1664694"/>
    <lineage>
        <taxon>Eukaryota</taxon>
        <taxon>Fungi</taxon>
        <taxon>Dikarya</taxon>
        <taxon>Ascomycota</taxon>
        <taxon>Pezizomycotina</taxon>
        <taxon>Eurotiomycetes</taxon>
        <taxon>Chaetothyriomycetidae</taxon>
        <taxon>Chaetothyriales</taxon>
        <taxon>Cyphellophoraceae</taxon>
        <taxon>Cyphellophora</taxon>
    </lineage>
</organism>
<dbReference type="GeneID" id="28741957"/>
<dbReference type="InterPro" id="IPR013926">
    <property type="entry name" value="CGI121/TPRKB"/>
</dbReference>
<evidence type="ECO:0000256" key="5">
    <source>
        <dbReference type="ARBA" id="ARBA00022694"/>
    </source>
</evidence>
<dbReference type="GO" id="GO:0005634">
    <property type="term" value="C:nucleus"/>
    <property type="evidence" value="ECO:0007669"/>
    <property type="project" value="UniProtKB-SubCell"/>
</dbReference>
<dbReference type="PANTHER" id="PTHR15840:SF10">
    <property type="entry name" value="EKC_KEOPS COMPLEX SUBUNIT TPRKB"/>
    <property type="match status" value="1"/>
</dbReference>
<dbReference type="GO" id="GO:0000408">
    <property type="term" value="C:EKC/KEOPS complex"/>
    <property type="evidence" value="ECO:0007669"/>
    <property type="project" value="TreeGrafter"/>
</dbReference>
<dbReference type="PANTHER" id="PTHR15840">
    <property type="entry name" value="CGI-121 FAMILY MEMBER"/>
    <property type="match status" value="1"/>
</dbReference>
<dbReference type="RefSeq" id="XP_018002506.1">
    <property type="nucleotide sequence ID" value="XM_018150077.1"/>
</dbReference>
<evidence type="ECO:0000256" key="2">
    <source>
        <dbReference type="ARBA" id="ARBA00005546"/>
    </source>
</evidence>
<dbReference type="STRING" id="1664694.A0A0N1HTS3"/>
<keyword evidence="10" id="KW-1185">Reference proteome</keyword>
<accession>A0A0N1HTS3</accession>
<name>A0A0N1HTS3_9EURO</name>
<dbReference type="VEuPathDB" id="FungiDB:AB675_9535"/>
<dbReference type="GO" id="GO:0005829">
    <property type="term" value="C:cytosol"/>
    <property type="evidence" value="ECO:0007669"/>
    <property type="project" value="TreeGrafter"/>
</dbReference>
<keyword evidence="5" id="KW-0819">tRNA processing</keyword>
<dbReference type="SUPFAM" id="SSF143870">
    <property type="entry name" value="PF0523-like"/>
    <property type="match status" value="1"/>
</dbReference>
<evidence type="ECO:0000256" key="6">
    <source>
        <dbReference type="ARBA" id="ARBA00023242"/>
    </source>
</evidence>
<dbReference type="InterPro" id="IPR036504">
    <property type="entry name" value="CGI121/TPRKB_sf"/>
</dbReference>
<proteinExistence type="inferred from homology"/>
<reference evidence="9 10" key="1">
    <citation type="submission" date="2015-06" db="EMBL/GenBank/DDBJ databases">
        <title>Draft genome of the ant-associated black yeast Phialophora attae CBS 131958.</title>
        <authorList>
            <person name="Moreno L.F."/>
            <person name="Stielow B.J."/>
            <person name="de Hoog S."/>
            <person name="Vicente V.A."/>
            <person name="Weiss V.A."/>
            <person name="de Vries M."/>
            <person name="Cruz L.M."/>
            <person name="Souza E.M."/>
        </authorList>
    </citation>
    <scope>NUCLEOTIDE SEQUENCE [LARGE SCALE GENOMIC DNA]</scope>
    <source>
        <strain evidence="9 10">CBS 131958</strain>
    </source>
</reference>